<evidence type="ECO:0000256" key="2">
    <source>
        <dbReference type="ARBA" id="ARBA00022980"/>
    </source>
</evidence>
<dbReference type="STRING" id="4155.A0A022R3I8"/>
<evidence type="ECO:0000256" key="3">
    <source>
        <dbReference type="ARBA" id="ARBA00023274"/>
    </source>
</evidence>
<organism evidence="4 5">
    <name type="scientific">Erythranthe guttata</name>
    <name type="common">Yellow monkey flower</name>
    <name type="synonym">Mimulus guttatus</name>
    <dbReference type="NCBI Taxonomy" id="4155"/>
    <lineage>
        <taxon>Eukaryota</taxon>
        <taxon>Viridiplantae</taxon>
        <taxon>Streptophyta</taxon>
        <taxon>Embryophyta</taxon>
        <taxon>Tracheophyta</taxon>
        <taxon>Spermatophyta</taxon>
        <taxon>Magnoliopsida</taxon>
        <taxon>eudicotyledons</taxon>
        <taxon>Gunneridae</taxon>
        <taxon>Pentapetalae</taxon>
        <taxon>asterids</taxon>
        <taxon>lamiids</taxon>
        <taxon>Lamiales</taxon>
        <taxon>Phrymaceae</taxon>
        <taxon>Erythranthe</taxon>
    </lineage>
</organism>
<accession>A0A022R3I8</accession>
<dbReference type="GO" id="GO:0006412">
    <property type="term" value="P:translation"/>
    <property type="evidence" value="ECO:0007669"/>
    <property type="project" value="InterPro"/>
</dbReference>
<dbReference type="Pfam" id="PF01245">
    <property type="entry name" value="Ribosomal_L19"/>
    <property type="match status" value="1"/>
</dbReference>
<evidence type="ECO:0000313" key="4">
    <source>
        <dbReference type="EMBL" id="EYU35212.1"/>
    </source>
</evidence>
<dbReference type="GO" id="GO:0003735">
    <property type="term" value="F:structural constituent of ribosome"/>
    <property type="evidence" value="ECO:0000318"/>
    <property type="project" value="GO_Central"/>
</dbReference>
<protein>
    <recommendedName>
        <fullName evidence="6">50S ribosomal protein L19</fullName>
    </recommendedName>
</protein>
<dbReference type="GO" id="GO:1990904">
    <property type="term" value="C:ribonucleoprotein complex"/>
    <property type="evidence" value="ECO:0007669"/>
    <property type="project" value="UniProtKB-KW"/>
</dbReference>
<keyword evidence="2" id="KW-0689">Ribosomal protein</keyword>
<dbReference type="Gene3D" id="2.30.30.790">
    <property type="match status" value="1"/>
</dbReference>
<name>A0A022R3I8_ERYGU</name>
<dbReference type="Proteomes" id="UP000030748">
    <property type="component" value="Unassembled WGS sequence"/>
</dbReference>
<dbReference type="EMBL" id="KI630628">
    <property type="protein sequence ID" value="EYU35212.1"/>
    <property type="molecule type" value="Genomic_DNA"/>
</dbReference>
<keyword evidence="3" id="KW-0687">Ribonucleoprotein</keyword>
<dbReference type="AlphaFoldDB" id="A0A022R3I8"/>
<dbReference type="SUPFAM" id="SSF50104">
    <property type="entry name" value="Translation proteins SH3-like domain"/>
    <property type="match status" value="1"/>
</dbReference>
<gene>
    <name evidence="4" type="ORF">MIMGU_mgv1a018277mg</name>
</gene>
<dbReference type="eggNOG" id="KOG1698">
    <property type="taxonomic scope" value="Eukaryota"/>
</dbReference>
<dbReference type="PANTHER" id="PTHR15680:SF9">
    <property type="entry name" value="LARGE RIBOSOMAL SUBUNIT PROTEIN BL19M"/>
    <property type="match status" value="1"/>
</dbReference>
<dbReference type="PANTHER" id="PTHR15680">
    <property type="entry name" value="RIBOSOMAL PROTEIN L19"/>
    <property type="match status" value="1"/>
</dbReference>
<evidence type="ECO:0000313" key="5">
    <source>
        <dbReference type="Proteomes" id="UP000030748"/>
    </source>
</evidence>
<dbReference type="InterPro" id="IPR008991">
    <property type="entry name" value="Translation_prot_SH3-like_sf"/>
</dbReference>
<keyword evidence="5" id="KW-1185">Reference proteome</keyword>
<dbReference type="InterPro" id="IPR038657">
    <property type="entry name" value="Ribosomal_bL19_sf"/>
</dbReference>
<evidence type="ECO:0008006" key="6">
    <source>
        <dbReference type="Google" id="ProtNLM"/>
    </source>
</evidence>
<sequence>MQIDKKSVEEVKATREIPEIKPGYIVQLRVEVPENTRRVTTVKGIVIAKRNAGLNSAFRIRRLVVGVGIGSLFLLKMNDVLRKKKTRKIKFIGFFKSTVGRVVFEVN</sequence>
<proteinExistence type="inferred from homology"/>
<comment type="similarity">
    <text evidence="1">Belongs to the bacterial ribosomal protein bL19 family.</text>
</comment>
<dbReference type="InterPro" id="IPR001857">
    <property type="entry name" value="Ribosomal_bL19"/>
</dbReference>
<evidence type="ECO:0000256" key="1">
    <source>
        <dbReference type="ARBA" id="ARBA00005781"/>
    </source>
</evidence>
<dbReference type="GO" id="GO:0005840">
    <property type="term" value="C:ribosome"/>
    <property type="evidence" value="ECO:0007669"/>
    <property type="project" value="UniProtKB-KW"/>
</dbReference>
<reference evidence="4 5" key="1">
    <citation type="journal article" date="2013" name="Proc. Natl. Acad. Sci. U.S.A.">
        <title>Fine-scale variation in meiotic recombination in Mimulus inferred from population shotgun sequencing.</title>
        <authorList>
            <person name="Hellsten U."/>
            <person name="Wright K.M."/>
            <person name="Jenkins J."/>
            <person name="Shu S."/>
            <person name="Yuan Y."/>
            <person name="Wessler S.R."/>
            <person name="Schmutz J."/>
            <person name="Willis J.H."/>
            <person name="Rokhsar D.S."/>
        </authorList>
    </citation>
    <scope>NUCLEOTIDE SEQUENCE [LARGE SCALE GENOMIC DNA]</scope>
    <source>
        <strain evidence="5">cv. DUN x IM62</strain>
    </source>
</reference>